<evidence type="ECO:0000313" key="1">
    <source>
        <dbReference type="EMBL" id="GGN01467.1"/>
    </source>
</evidence>
<dbReference type="AlphaFoldDB" id="A0A918CQ88"/>
<comment type="caution">
    <text evidence="1">The sequence shown here is derived from an EMBL/GenBank/DDBJ whole genome shotgun (WGS) entry which is preliminary data.</text>
</comment>
<keyword evidence="2" id="KW-1185">Reference proteome</keyword>
<reference evidence="1" key="2">
    <citation type="submission" date="2020-09" db="EMBL/GenBank/DDBJ databases">
        <authorList>
            <person name="Sun Q."/>
            <person name="Zhou Y."/>
        </authorList>
    </citation>
    <scope>NUCLEOTIDE SEQUENCE</scope>
    <source>
        <strain evidence="1">CGMCC 4.7110</strain>
    </source>
</reference>
<dbReference type="Proteomes" id="UP000653411">
    <property type="component" value="Unassembled WGS sequence"/>
</dbReference>
<organism evidence="1 2">
    <name type="scientific">Streptomyces fuscichromogenes</name>
    <dbReference type="NCBI Taxonomy" id="1324013"/>
    <lineage>
        <taxon>Bacteria</taxon>
        <taxon>Bacillati</taxon>
        <taxon>Actinomycetota</taxon>
        <taxon>Actinomycetes</taxon>
        <taxon>Kitasatosporales</taxon>
        <taxon>Streptomycetaceae</taxon>
        <taxon>Streptomyces</taxon>
    </lineage>
</organism>
<dbReference type="RefSeq" id="WP_189262574.1">
    <property type="nucleotide sequence ID" value="NZ_BMML01000004.1"/>
</dbReference>
<proteinExistence type="predicted"/>
<evidence type="ECO:0000313" key="2">
    <source>
        <dbReference type="Proteomes" id="UP000653411"/>
    </source>
</evidence>
<gene>
    <name evidence="1" type="ORF">GCM10011578_023520</name>
</gene>
<protein>
    <submittedName>
        <fullName evidence="1">Uncharacterized protein</fullName>
    </submittedName>
</protein>
<name>A0A918CQ88_9ACTN</name>
<dbReference type="EMBL" id="BMML01000004">
    <property type="protein sequence ID" value="GGN01467.1"/>
    <property type="molecule type" value="Genomic_DNA"/>
</dbReference>
<sequence length="260" mass="28043">MDRQLWRCLRRPEGSAGTVLAVDFGPRPNQQGFARLAANLPGGEGVYLTVPPGIGTDLRGEAEPERYVDRWAAALPEPDRPVRAIVTFCAGAAFADGLRRACTGPDGAPALVTIDPTEVGGELLHSEFLAATETFRAHLDEQMFAEVTAVRDTLADPDDLPSVAERLREEQRRVVEHATARAGMPEHLRAMLCARFADYLGYLVAAARRPGPVEHATVIASADHPLPGWCADHPSRLVTEHDDLLGDPQVARLVHGALSA</sequence>
<reference evidence="1" key="1">
    <citation type="journal article" date="2014" name="Int. J. Syst. Evol. Microbiol.">
        <title>Complete genome sequence of Corynebacterium casei LMG S-19264T (=DSM 44701T), isolated from a smear-ripened cheese.</title>
        <authorList>
            <consortium name="US DOE Joint Genome Institute (JGI-PGF)"/>
            <person name="Walter F."/>
            <person name="Albersmeier A."/>
            <person name="Kalinowski J."/>
            <person name="Ruckert C."/>
        </authorList>
    </citation>
    <scope>NUCLEOTIDE SEQUENCE</scope>
    <source>
        <strain evidence="1">CGMCC 4.7110</strain>
    </source>
</reference>
<accession>A0A918CQ88</accession>